<dbReference type="Pfam" id="PF00929">
    <property type="entry name" value="RNase_T"/>
    <property type="match status" value="1"/>
</dbReference>
<name>A0A0P8C4A5_9CYAN</name>
<proteinExistence type="predicted"/>
<dbReference type="GO" id="GO:0008408">
    <property type="term" value="F:3'-5' exonuclease activity"/>
    <property type="evidence" value="ECO:0007669"/>
    <property type="project" value="TreeGrafter"/>
</dbReference>
<organism evidence="5 6">
    <name type="scientific">Phormidesmis priestleyi Ana</name>
    <dbReference type="NCBI Taxonomy" id="1666911"/>
    <lineage>
        <taxon>Bacteria</taxon>
        <taxon>Bacillati</taxon>
        <taxon>Cyanobacteriota</taxon>
        <taxon>Cyanophyceae</taxon>
        <taxon>Leptolyngbyales</taxon>
        <taxon>Leptolyngbyaceae</taxon>
        <taxon>Phormidesmis</taxon>
    </lineage>
</organism>
<dbReference type="EMBL" id="LJZR01000006">
    <property type="protein sequence ID" value="KPQ36416.1"/>
    <property type="molecule type" value="Genomic_DNA"/>
</dbReference>
<keyword evidence="2" id="KW-0378">Hydrolase</keyword>
<dbReference type="GO" id="GO:0003676">
    <property type="term" value="F:nucleic acid binding"/>
    <property type="evidence" value="ECO:0007669"/>
    <property type="project" value="InterPro"/>
</dbReference>
<dbReference type="Proteomes" id="UP000050465">
    <property type="component" value="Unassembled WGS sequence"/>
</dbReference>
<dbReference type="InterPro" id="IPR036397">
    <property type="entry name" value="RNaseH_sf"/>
</dbReference>
<keyword evidence="1" id="KW-0540">Nuclease</keyword>
<comment type="caution">
    <text evidence="5">The sequence shown here is derived from an EMBL/GenBank/DDBJ whole genome shotgun (WGS) entry which is preliminary data.</text>
</comment>
<evidence type="ECO:0000256" key="3">
    <source>
        <dbReference type="ARBA" id="ARBA00022839"/>
    </source>
</evidence>
<reference evidence="5 6" key="1">
    <citation type="submission" date="2015-09" db="EMBL/GenBank/DDBJ databases">
        <title>Identification and resolution of microdiversity through metagenomic sequencing of parallel consortia.</title>
        <authorList>
            <person name="Nelson W.C."/>
            <person name="Romine M.F."/>
            <person name="Lindemann S.R."/>
        </authorList>
    </citation>
    <scope>NUCLEOTIDE SEQUENCE [LARGE SCALE GENOMIC DNA]</scope>
    <source>
        <strain evidence="5">Ana</strain>
    </source>
</reference>
<evidence type="ECO:0000313" key="5">
    <source>
        <dbReference type="EMBL" id="KPQ36416.1"/>
    </source>
</evidence>
<protein>
    <submittedName>
        <fullName evidence="5">DNA polymerase III epsilon subunit DnaQ</fullName>
    </submittedName>
</protein>
<evidence type="ECO:0000313" key="6">
    <source>
        <dbReference type="Proteomes" id="UP000050465"/>
    </source>
</evidence>
<dbReference type="PATRIC" id="fig|1666911.3.peg.5127"/>
<dbReference type="SUPFAM" id="SSF53098">
    <property type="entry name" value="Ribonuclease H-like"/>
    <property type="match status" value="1"/>
</dbReference>
<dbReference type="PANTHER" id="PTHR30231:SF4">
    <property type="entry name" value="PROTEIN NEN2"/>
    <property type="match status" value="1"/>
</dbReference>
<accession>A0A0P8C4A5</accession>
<dbReference type="Gene3D" id="3.30.420.10">
    <property type="entry name" value="Ribonuclease H-like superfamily/Ribonuclease H"/>
    <property type="match status" value="1"/>
</dbReference>
<dbReference type="InterPro" id="IPR013520">
    <property type="entry name" value="Ribonucl_H"/>
</dbReference>
<feature type="domain" description="Exonuclease" evidence="4">
    <location>
        <begin position="30"/>
        <end position="200"/>
    </location>
</feature>
<dbReference type="STRING" id="1666911.HLUCCA11_06025"/>
<dbReference type="PANTHER" id="PTHR30231">
    <property type="entry name" value="DNA POLYMERASE III SUBUNIT EPSILON"/>
    <property type="match status" value="1"/>
</dbReference>
<evidence type="ECO:0000259" key="4">
    <source>
        <dbReference type="SMART" id="SM00479"/>
    </source>
</evidence>
<evidence type="ECO:0000256" key="1">
    <source>
        <dbReference type="ARBA" id="ARBA00022722"/>
    </source>
</evidence>
<dbReference type="InterPro" id="IPR012337">
    <property type="entry name" value="RNaseH-like_sf"/>
</dbReference>
<gene>
    <name evidence="5" type="primary">dnaQ</name>
    <name evidence="5" type="ORF">HLUCCA11_06025</name>
</gene>
<dbReference type="FunFam" id="3.30.420.10:FF:000045">
    <property type="entry name" value="3'-5' exonuclease DinG"/>
    <property type="match status" value="1"/>
</dbReference>
<dbReference type="SMART" id="SM00479">
    <property type="entry name" value="EXOIII"/>
    <property type="match status" value="1"/>
</dbReference>
<dbReference type="CDD" id="cd06127">
    <property type="entry name" value="DEDDh"/>
    <property type="match status" value="1"/>
</dbReference>
<sequence>MVAHAAKFQGQSALLSRELLTYYRQVSESPLTVVDIETTGALGHNARIIEVSILKASLATGIEHQETHMINPKVKIPEFITAITGITPEMVYPSPPPEKIWPQCLPVLQEDRVFTAHNLDFDYPFIRTEFKRLGIRFYKPPLQKLCTVILSRMLLADLPSRSLPKLIEHFNFDISTSHRAEADTQACWLLAQILLTQIQNEDDDTLLKRFGQQWIRLQDAAKILNCRKEEAQVRLSAAQVEHRLSFKGKNPMYRRWGVEQFYYEQQGQQMSLL</sequence>
<evidence type="ECO:0000256" key="2">
    <source>
        <dbReference type="ARBA" id="ARBA00022801"/>
    </source>
</evidence>
<dbReference type="AlphaFoldDB" id="A0A0P8C4A5"/>
<keyword evidence="3" id="KW-0269">Exonuclease</keyword>